<proteinExistence type="predicted"/>
<dbReference type="OrthoDB" id="5983453at2759"/>
<feature type="region of interest" description="Disordered" evidence="1">
    <location>
        <begin position="468"/>
        <end position="579"/>
    </location>
</feature>
<gene>
    <name evidence="2" type="ORF">pdam_00014311</name>
</gene>
<evidence type="ECO:0000313" key="3">
    <source>
        <dbReference type="Proteomes" id="UP000275408"/>
    </source>
</evidence>
<feature type="region of interest" description="Disordered" evidence="1">
    <location>
        <begin position="386"/>
        <end position="438"/>
    </location>
</feature>
<reference evidence="2 3" key="1">
    <citation type="journal article" date="2018" name="Sci. Rep.">
        <title>Comparative analysis of the Pocillopora damicornis genome highlights role of immune system in coral evolution.</title>
        <authorList>
            <person name="Cunning R."/>
            <person name="Bay R.A."/>
            <person name="Gillette P."/>
            <person name="Baker A.C."/>
            <person name="Traylor-Knowles N."/>
        </authorList>
    </citation>
    <scope>NUCLEOTIDE SEQUENCE [LARGE SCALE GENOMIC DNA]</scope>
    <source>
        <strain evidence="2">RSMAS</strain>
        <tissue evidence="2">Whole animal</tissue>
    </source>
</reference>
<dbReference type="EMBL" id="RCHS01002240">
    <property type="protein sequence ID" value="RMX48681.1"/>
    <property type="molecule type" value="Genomic_DNA"/>
</dbReference>
<feature type="compositionally biased region" description="Basic and acidic residues" evidence="1">
    <location>
        <begin position="531"/>
        <end position="548"/>
    </location>
</feature>
<evidence type="ECO:0000256" key="1">
    <source>
        <dbReference type="SAM" id="MobiDB-lite"/>
    </source>
</evidence>
<name>A0A3M6U4Z3_POCDA</name>
<feature type="region of interest" description="Disordered" evidence="1">
    <location>
        <begin position="264"/>
        <end position="285"/>
    </location>
</feature>
<keyword evidence="3" id="KW-1185">Reference proteome</keyword>
<protein>
    <submittedName>
        <fullName evidence="2">Uncharacterized protein</fullName>
    </submittedName>
</protein>
<evidence type="ECO:0000313" key="2">
    <source>
        <dbReference type="EMBL" id="RMX48681.1"/>
    </source>
</evidence>
<organism evidence="2 3">
    <name type="scientific">Pocillopora damicornis</name>
    <name type="common">Cauliflower coral</name>
    <name type="synonym">Millepora damicornis</name>
    <dbReference type="NCBI Taxonomy" id="46731"/>
    <lineage>
        <taxon>Eukaryota</taxon>
        <taxon>Metazoa</taxon>
        <taxon>Cnidaria</taxon>
        <taxon>Anthozoa</taxon>
        <taxon>Hexacorallia</taxon>
        <taxon>Scleractinia</taxon>
        <taxon>Astrocoeniina</taxon>
        <taxon>Pocilloporidae</taxon>
        <taxon>Pocillopora</taxon>
    </lineage>
</organism>
<comment type="caution">
    <text evidence="2">The sequence shown here is derived from an EMBL/GenBank/DDBJ whole genome shotgun (WGS) entry which is preliminary data.</text>
</comment>
<feature type="compositionally biased region" description="Low complexity" evidence="1">
    <location>
        <begin position="508"/>
        <end position="519"/>
    </location>
</feature>
<accession>A0A3M6U4Z3</accession>
<dbReference type="AlphaFoldDB" id="A0A3M6U4Z3"/>
<feature type="compositionally biased region" description="Polar residues" evidence="1">
    <location>
        <begin position="273"/>
        <end position="283"/>
    </location>
</feature>
<dbReference type="Proteomes" id="UP000275408">
    <property type="component" value="Unassembled WGS sequence"/>
</dbReference>
<sequence>MSTNQLVRCSPISSDCLGIAKKQGSFVLKRNGCEMNATMTCRANDKDEQGITSCLSAVEGHLPYLNRKCGCPECIIASEKMELKHPCGIQNGRQGLCLNESFFNQTRNEYIHKHQTKEHRKETNHYNAQLRNGTGSSWPKKHRFTEPACDKISSPLQYNNNNRMSEMYATTLGSNGTNTFSRMLSISPVGKGNQTETNQWAWNGSLDSFSNHQTQLKLSSIQQPHPTQQLSRDPRLRRKSEMLNGNDASSIYYVYQAQDNAQLVQGGQEGHKQQSNKNNNKGCQDQGLKRALDWNMSSQPQHPQPQHIPTIYPERSGLNTKIREHKQSVNERKDQPCRVNKPSRIKLEELLKKHNTFDGRSYSHNATRWNYPYVQGEKTCRTSMAENKKDMKRAPTSVDNCGSESKRAKGNFNSFPNDHGLRSKSPWNTDNEELENETQHLEMVAREERIRKLKNLLAKQEKALESLRFRKNSSNDKAIPKPSVRSEAISQKSGDQGNTTKSNDPPHSNSSSGTTLGNSLKRRWLQNWNEGEEHGHEPPFEKEKENERQSSGSLSENEDQNLSNAEFTALEGLVTLSKN</sequence>
<feature type="compositionally biased region" description="Polar residues" evidence="1">
    <location>
        <begin position="218"/>
        <end position="231"/>
    </location>
</feature>
<feature type="region of interest" description="Disordered" evidence="1">
    <location>
        <begin position="218"/>
        <end position="238"/>
    </location>
</feature>
<feature type="compositionally biased region" description="Polar residues" evidence="1">
    <location>
        <begin position="549"/>
        <end position="566"/>
    </location>
</feature>
<feature type="compositionally biased region" description="Polar residues" evidence="1">
    <location>
        <begin position="488"/>
        <end position="507"/>
    </location>
</feature>